<dbReference type="CDD" id="cd00761">
    <property type="entry name" value="Glyco_tranf_GTA_type"/>
    <property type="match status" value="1"/>
</dbReference>
<dbReference type="Proteomes" id="UP000305888">
    <property type="component" value="Plasmid pD4M1D"/>
</dbReference>
<dbReference type="InterPro" id="IPR050834">
    <property type="entry name" value="Glycosyltransf_2"/>
</dbReference>
<dbReference type="RefSeq" id="WP_138579302.1">
    <property type="nucleotide sequence ID" value="NZ_CP040822.1"/>
</dbReference>
<dbReference type="PANTHER" id="PTHR43685:SF2">
    <property type="entry name" value="GLYCOSYLTRANSFERASE 2-LIKE DOMAIN-CONTAINING PROTEIN"/>
    <property type="match status" value="1"/>
</dbReference>
<dbReference type="GO" id="GO:0030246">
    <property type="term" value="F:carbohydrate binding"/>
    <property type="evidence" value="ECO:0007669"/>
    <property type="project" value="InterPro"/>
</dbReference>
<keyword evidence="2" id="KW-0614">Plasmid</keyword>
<evidence type="ECO:0000313" key="3">
    <source>
        <dbReference type="Proteomes" id="UP000305888"/>
    </source>
</evidence>
<evidence type="ECO:0000313" key="2">
    <source>
        <dbReference type="EMBL" id="QDL94701.1"/>
    </source>
</evidence>
<dbReference type="PROSITE" id="PS51304">
    <property type="entry name" value="GALECTIN"/>
    <property type="match status" value="1"/>
</dbReference>
<dbReference type="Gene3D" id="3.90.550.10">
    <property type="entry name" value="Spore Coat Polysaccharide Biosynthesis Protein SpsA, Chain A"/>
    <property type="match status" value="1"/>
</dbReference>
<dbReference type="PANTHER" id="PTHR43685">
    <property type="entry name" value="GLYCOSYLTRANSFERASE"/>
    <property type="match status" value="1"/>
</dbReference>
<sequence>MTSTFTNKLEKGLWPNAYFELRISEGDRPFHITFRRADNTYSLNSMEEWNWGDEEVFPLSVPMEELAGFEVTVKDQIASVTILDKVHAFQMTVSEEDVELKPDASHVTWEASRASKVETFEVEVSPERASEVNIALKMIRLPEDLSEKTSRDLMNAARNDPGNYARFMASRPIAQAGKSLTIIDIEPNTLIFALAAKSLLPEVRLLKYAPDEDLVASLESIVEANGISNVEIATREEIADILRTGQGAVLVQGGLAFEAFGDVFDTLSPERRASLSFWTASMEIIPGNRIFPCANAQIWAPPNWTLNHNAATDVSGRRHGVDVAVAAYNAGEYLIECAESLLCEGRDDVRVIIVDDGSSDRSGEAAAAHFRDDPRVRVERKPNGGCASARNYGRLVSDATHIAFVDADDFVTPGFFGDLYDLALYSGCELTQGGFDFYDESLKKPYYPSYEEEFFRDYPRENFKGKQLLRVQSSDIIKGQPSIWRKVYRRDFLDAKKIYFPENVRAYDDYIFQMFTLTAARDVLMLPEHKYHYRQHAAQDIKQGDERHFYMLFMFQMLIQRSIAERWPNFRPYVESIVDSISWSANVLRVDLIESFLRANARFCVGVAKTYGPDVIEDLLPRIQHPDFAYYYQEETRKVAHISPGAFWAYFNGEIYHPDIIRMRQLMRKSS</sequence>
<evidence type="ECO:0000259" key="1">
    <source>
        <dbReference type="PROSITE" id="PS51304"/>
    </source>
</evidence>
<dbReference type="InterPro" id="IPR001173">
    <property type="entry name" value="Glyco_trans_2-like"/>
</dbReference>
<dbReference type="EMBL" id="CP040822">
    <property type="protein sequence ID" value="QDL94701.1"/>
    <property type="molecule type" value="Genomic_DNA"/>
</dbReference>
<feature type="domain" description="Galectin" evidence="1">
    <location>
        <begin position="1"/>
        <end position="135"/>
    </location>
</feature>
<dbReference type="InterPro" id="IPR001079">
    <property type="entry name" value="Galectin_CRD"/>
</dbReference>
<dbReference type="Pfam" id="PF00535">
    <property type="entry name" value="Glycos_transf_2"/>
    <property type="match status" value="1"/>
</dbReference>
<proteinExistence type="predicted"/>
<dbReference type="Gene3D" id="2.60.120.200">
    <property type="match status" value="1"/>
</dbReference>
<dbReference type="OrthoDB" id="5291101at2"/>
<gene>
    <name evidence="2" type="ORF">FDP22_22755</name>
</gene>
<protein>
    <submittedName>
        <fullName evidence="2">Glycosyltransferase</fullName>
    </submittedName>
</protein>
<name>A0A5B8FJA7_9RHOB</name>
<keyword evidence="2" id="KW-0808">Transferase</keyword>
<dbReference type="AlphaFoldDB" id="A0A5B8FJA7"/>
<dbReference type="SUPFAM" id="SSF53448">
    <property type="entry name" value="Nucleotide-diphospho-sugar transferases"/>
    <property type="match status" value="1"/>
</dbReference>
<geneLocation type="plasmid" evidence="3">
    <name>pd4m1d</name>
</geneLocation>
<dbReference type="InterPro" id="IPR029044">
    <property type="entry name" value="Nucleotide-diphossugar_trans"/>
</dbReference>
<keyword evidence="3" id="KW-1185">Reference proteome</keyword>
<dbReference type="GO" id="GO:0016740">
    <property type="term" value="F:transferase activity"/>
    <property type="evidence" value="ECO:0007669"/>
    <property type="project" value="UniProtKB-KW"/>
</dbReference>
<accession>A0A5B8FJA7</accession>
<reference evidence="2 3" key="1">
    <citation type="submission" date="2019-06" db="EMBL/GenBank/DDBJ databases">
        <title>Genome sequence of Rhodobacteraceae bacterium D4M1.</title>
        <authorList>
            <person name="Cao J."/>
        </authorList>
    </citation>
    <scope>NUCLEOTIDE SEQUENCE [LARGE SCALE GENOMIC DNA]</scope>
    <source>
        <strain evidence="2 3">D4M1</strain>
        <plasmid evidence="3">pd4m1d</plasmid>
    </source>
</reference>
<organism evidence="2 3">
    <name type="scientific">Paroceanicella profunda</name>
    <dbReference type="NCBI Taxonomy" id="2579971"/>
    <lineage>
        <taxon>Bacteria</taxon>
        <taxon>Pseudomonadati</taxon>
        <taxon>Pseudomonadota</taxon>
        <taxon>Alphaproteobacteria</taxon>
        <taxon>Rhodobacterales</taxon>
        <taxon>Paracoccaceae</taxon>
        <taxon>Paroceanicella</taxon>
    </lineage>
</organism>
<dbReference type="KEGG" id="ppru:FDP22_22755"/>